<gene>
    <name evidence="2" type="ORF">PCOR1329_LOCUS79317</name>
</gene>
<name>A0ABN9XSM3_9DINO</name>
<sequence>QPAAAGSAADLVRPDGAGGGPETSAGMPRLGDAEDGGGPAPPLEAVRLVAPSVPHAAHEGDGSAGFREGAAGGPPSRSPSSASGFAGGFGAGFGVGDAEGSQRPPGPPAREPPPASGGPG</sequence>
<feature type="region of interest" description="Disordered" evidence="1">
    <location>
        <begin position="1"/>
        <end position="120"/>
    </location>
</feature>
<organism evidence="2 3">
    <name type="scientific">Prorocentrum cordatum</name>
    <dbReference type="NCBI Taxonomy" id="2364126"/>
    <lineage>
        <taxon>Eukaryota</taxon>
        <taxon>Sar</taxon>
        <taxon>Alveolata</taxon>
        <taxon>Dinophyceae</taxon>
        <taxon>Prorocentrales</taxon>
        <taxon>Prorocentraceae</taxon>
        <taxon>Prorocentrum</taxon>
    </lineage>
</organism>
<feature type="compositionally biased region" description="Gly residues" evidence="1">
    <location>
        <begin position="85"/>
        <end position="97"/>
    </location>
</feature>
<evidence type="ECO:0000313" key="3">
    <source>
        <dbReference type="Proteomes" id="UP001189429"/>
    </source>
</evidence>
<keyword evidence="3" id="KW-1185">Reference proteome</keyword>
<proteinExistence type="predicted"/>
<protein>
    <submittedName>
        <fullName evidence="2">Uncharacterized protein</fullName>
    </submittedName>
</protein>
<feature type="compositionally biased region" description="Pro residues" evidence="1">
    <location>
        <begin position="104"/>
        <end position="120"/>
    </location>
</feature>
<evidence type="ECO:0000256" key="1">
    <source>
        <dbReference type="SAM" id="MobiDB-lite"/>
    </source>
</evidence>
<comment type="caution">
    <text evidence="2">The sequence shown here is derived from an EMBL/GenBank/DDBJ whole genome shotgun (WGS) entry which is preliminary data.</text>
</comment>
<evidence type="ECO:0000313" key="2">
    <source>
        <dbReference type="EMBL" id="CAK0902827.1"/>
    </source>
</evidence>
<feature type="non-terminal residue" evidence="2">
    <location>
        <position position="1"/>
    </location>
</feature>
<reference evidence="2" key="1">
    <citation type="submission" date="2023-10" db="EMBL/GenBank/DDBJ databases">
        <authorList>
            <person name="Chen Y."/>
            <person name="Shah S."/>
            <person name="Dougan E. K."/>
            <person name="Thang M."/>
            <person name="Chan C."/>
        </authorList>
    </citation>
    <scope>NUCLEOTIDE SEQUENCE [LARGE SCALE GENOMIC DNA]</scope>
</reference>
<feature type="non-terminal residue" evidence="2">
    <location>
        <position position="120"/>
    </location>
</feature>
<feature type="compositionally biased region" description="Low complexity" evidence="1">
    <location>
        <begin position="73"/>
        <end position="84"/>
    </location>
</feature>
<dbReference type="Proteomes" id="UP001189429">
    <property type="component" value="Unassembled WGS sequence"/>
</dbReference>
<accession>A0ABN9XSM3</accession>
<dbReference type="EMBL" id="CAUYUJ010021125">
    <property type="protein sequence ID" value="CAK0902827.1"/>
    <property type="molecule type" value="Genomic_DNA"/>
</dbReference>